<name>C7DHE3_MICA2</name>
<protein>
    <submittedName>
        <fullName evidence="2">Uncharacterized protein</fullName>
    </submittedName>
</protein>
<gene>
    <name evidence="2" type="ORF">UNLARM2_0487</name>
</gene>
<dbReference type="EMBL" id="GG697240">
    <property type="protein sequence ID" value="EET90045.1"/>
    <property type="molecule type" value="Genomic_DNA"/>
</dbReference>
<organism evidence="2 3">
    <name type="scientific">Candidatus Micrarchaeum acidiphilum ARMAN-2</name>
    <dbReference type="NCBI Taxonomy" id="425595"/>
    <lineage>
        <taxon>Archaea</taxon>
        <taxon>Candidatus Micrarchaeota</taxon>
        <taxon>Candidatus Micrarchaeia</taxon>
        <taxon>Candidatus Micrarchaeales</taxon>
        <taxon>Candidatus Micrarchaeaceae</taxon>
        <taxon>Candidatus Micrarchaeum</taxon>
    </lineage>
</organism>
<feature type="transmembrane region" description="Helical" evidence="1">
    <location>
        <begin position="222"/>
        <end position="244"/>
    </location>
</feature>
<feature type="transmembrane region" description="Helical" evidence="1">
    <location>
        <begin position="130"/>
        <end position="150"/>
    </location>
</feature>
<proteinExistence type="predicted"/>
<reference evidence="2 3" key="2">
    <citation type="journal article" date="2010" name="Proc. Natl. Acad. Sci. U.S.A.">
        <title>Enigmatic, ultrasmall, uncultivated Archaea.</title>
        <authorList>
            <person name="Baker B.J."/>
            <person name="Comolli L.R."/>
            <person name="Dick G.J."/>
            <person name="Hauser L.J."/>
            <person name="Hyatt D."/>
            <person name="Dill B.D."/>
            <person name="Land M.L."/>
            <person name="Verberkmoes N.C."/>
            <person name="Hettich R.L."/>
            <person name="Banfield J.F."/>
        </authorList>
    </citation>
    <scope>NUCLEOTIDE SEQUENCE [LARGE SCALE GENOMIC DNA]</scope>
    <source>
        <strain evidence="2">ARMAN-2</strain>
    </source>
</reference>
<evidence type="ECO:0000313" key="3">
    <source>
        <dbReference type="Proteomes" id="UP000332487"/>
    </source>
</evidence>
<evidence type="ECO:0000256" key="1">
    <source>
        <dbReference type="SAM" id="Phobius"/>
    </source>
</evidence>
<keyword evidence="1" id="KW-1133">Transmembrane helix</keyword>
<keyword evidence="1" id="KW-0812">Transmembrane</keyword>
<sequence>MKRNKKLSKSMKFLIALPLCSSIAYAFWAFFIAESISFYGSNYASTLLIVFIVSSVIALLVGILNSSKIRRLPKKWDVLTGILYAIGNIALFSVVNSKSLLVVYAISYLSVLLFLFDGKNLHALASSAKRFVGILVAVLVLLGSVIYLYISFNASSPSLVNIFSVAMGLVAALFYAIGGMLSVRVSYERESIPSKWMWISVIEALVTLVAVFAYGFKVTPQSLGVSAIAGVLIAIPFSFGFLSYSYTKYLRGIKKVIDKEIIYSIPELDIVWLAILYGTFISALQPGDIVAIAALVLGVIYLYTLKAK</sequence>
<feature type="transmembrane region" description="Helical" evidence="1">
    <location>
        <begin position="289"/>
        <end position="305"/>
    </location>
</feature>
<reference evidence="2 3" key="1">
    <citation type="journal article" date="2009" name="Genome Biol.">
        <title>Community-wide analysis of microbial genome sequence signatures.</title>
        <authorList>
            <person name="Dick G.J."/>
            <person name="Andersson A.F."/>
            <person name="Baker B.J."/>
            <person name="Simmons S.L."/>
            <person name="Thomas B.C."/>
            <person name="Yelton A.P."/>
            <person name="Banfield J.F."/>
        </authorList>
    </citation>
    <scope>NUCLEOTIDE SEQUENCE [LARGE SCALE GENOMIC DNA]</scope>
    <source>
        <strain evidence="2">ARMAN-2</strain>
    </source>
</reference>
<feature type="transmembrane region" description="Helical" evidence="1">
    <location>
        <begin position="101"/>
        <end position="118"/>
    </location>
</feature>
<evidence type="ECO:0000313" key="2">
    <source>
        <dbReference type="EMBL" id="EET90045.1"/>
    </source>
</evidence>
<feature type="transmembrane region" description="Helical" evidence="1">
    <location>
        <begin position="196"/>
        <end position="216"/>
    </location>
</feature>
<keyword evidence="3" id="KW-1185">Reference proteome</keyword>
<dbReference type="Proteomes" id="UP000332487">
    <property type="component" value="Unassembled WGS sequence"/>
</dbReference>
<feature type="transmembrane region" description="Helical" evidence="1">
    <location>
        <begin position="162"/>
        <end position="184"/>
    </location>
</feature>
<keyword evidence="1" id="KW-0472">Membrane</keyword>
<dbReference type="AlphaFoldDB" id="C7DHE3"/>
<feature type="transmembrane region" description="Helical" evidence="1">
    <location>
        <begin position="42"/>
        <end position="64"/>
    </location>
</feature>
<accession>C7DHE3</accession>